<gene>
    <name evidence="1" type="ORF">A0O28_0054870</name>
</gene>
<comment type="caution">
    <text evidence="1">The sequence shown here is derived from an EMBL/GenBank/DDBJ whole genome shotgun (WGS) entry which is preliminary data.</text>
</comment>
<name>A0A1T3C5M0_9HYPO</name>
<keyword evidence="2" id="KW-1185">Reference proteome</keyword>
<proteinExistence type="predicted"/>
<sequence length="138" mass="15687">MGGDYRASGLHLLTGQTFILKSKNPDHIPDFDLLKLSWNLLRMAAICVASGEPEELLDDDDHEEAYSDVEIKSTLSDENNHLDIYQWRAEVNYEVEMENDIDAEVDKDGQLDDDVRGVKSWGRKHTLVSGEGVWVLRI</sequence>
<evidence type="ECO:0000313" key="2">
    <source>
        <dbReference type="Proteomes" id="UP000191004"/>
    </source>
</evidence>
<dbReference type="EMBL" id="LVVK01000023">
    <property type="protein sequence ID" value="OPB36408.1"/>
    <property type="molecule type" value="Genomic_DNA"/>
</dbReference>
<evidence type="ECO:0000313" key="1">
    <source>
        <dbReference type="EMBL" id="OPB36408.1"/>
    </source>
</evidence>
<dbReference type="AlphaFoldDB" id="A0A1T3C5M0"/>
<reference evidence="1 2" key="1">
    <citation type="submission" date="2016-04" db="EMBL/GenBank/DDBJ databases">
        <title>Multiple horizontal gene transfer events from other fungi enriched the ability of the initially mycotrophic fungus Trichoderma (Ascomycota) to feed on dead plant biomass.</title>
        <authorList>
            <person name="Atanasova L."/>
            <person name="Chenthamara K."/>
            <person name="Zhang J."/>
            <person name="Grujic M."/>
            <person name="Henrissat B."/>
            <person name="Kuo A."/>
            <person name="Aertz A."/>
            <person name="Salamov A."/>
            <person name="Lipzen A."/>
            <person name="Labutti K."/>
            <person name="Barry K."/>
            <person name="Miao Y."/>
            <person name="Rahimi M.J."/>
            <person name="Shen Q."/>
            <person name="Grigoriev I.V."/>
            <person name="Kubicek C.P."/>
            <person name="Druzhinina I.S."/>
        </authorList>
    </citation>
    <scope>NUCLEOTIDE SEQUENCE [LARGE SCALE GENOMIC DNA]</scope>
    <source>
        <strain evidence="1 2">NJAU 4742</strain>
    </source>
</reference>
<dbReference type="Proteomes" id="UP000191004">
    <property type="component" value="Unassembled WGS sequence"/>
</dbReference>
<organism evidence="1 2">
    <name type="scientific">Trichoderma guizhouense</name>
    <dbReference type="NCBI Taxonomy" id="1491466"/>
    <lineage>
        <taxon>Eukaryota</taxon>
        <taxon>Fungi</taxon>
        <taxon>Dikarya</taxon>
        <taxon>Ascomycota</taxon>
        <taxon>Pezizomycotina</taxon>
        <taxon>Sordariomycetes</taxon>
        <taxon>Hypocreomycetidae</taxon>
        <taxon>Hypocreales</taxon>
        <taxon>Hypocreaceae</taxon>
        <taxon>Trichoderma</taxon>
    </lineage>
</organism>
<accession>A0A1T3C5M0</accession>
<protein>
    <submittedName>
        <fullName evidence="1">Uncharacterized protein</fullName>
    </submittedName>
</protein>